<reference evidence="4" key="2">
    <citation type="submission" date="2023-05" db="EMBL/GenBank/DDBJ databases">
        <authorList>
            <person name="Fouks B."/>
        </authorList>
    </citation>
    <scope>NUCLEOTIDE SEQUENCE</scope>
    <source>
        <strain evidence="4">Stay&amp;Tobe</strain>
        <tissue evidence="4">Testes</tissue>
    </source>
</reference>
<dbReference type="PANTHER" id="PTHR44533:SF4">
    <property type="entry name" value="DEAD_H RNA HELICASE, PUTATIVE-RELATED"/>
    <property type="match status" value="1"/>
</dbReference>
<evidence type="ECO:0000256" key="1">
    <source>
        <dbReference type="ARBA" id="ARBA00022801"/>
    </source>
</evidence>
<evidence type="ECO:0000256" key="2">
    <source>
        <dbReference type="ARBA" id="ARBA00022806"/>
    </source>
</evidence>
<dbReference type="GO" id="GO:0005737">
    <property type="term" value="C:cytoplasm"/>
    <property type="evidence" value="ECO:0007669"/>
    <property type="project" value="TreeGrafter"/>
</dbReference>
<dbReference type="EMBL" id="JASPKZ010001988">
    <property type="protein sequence ID" value="KAJ9596453.1"/>
    <property type="molecule type" value="Genomic_DNA"/>
</dbReference>
<keyword evidence="2" id="KW-0067">ATP-binding</keyword>
<evidence type="ECO:0000259" key="3">
    <source>
        <dbReference type="PROSITE" id="PS51194"/>
    </source>
</evidence>
<gene>
    <name evidence="4" type="ORF">L9F63_012537</name>
</gene>
<sequence>MGVGMHFGGMSAPERSAVEMLFRMKMLNIVIATGTLALGIHMPCKTVVIAGDSVYLNPLEFQQMSGRAGRRGFDITGNVIFMGLNDRKMKSLIIGDLPKMIGNFPLSVTMILRMLLLVNSITSRGLVTEESTRSAFSRCLTLLNCCLVYETIPELKSQMKHFFAFSVQLLMLPGLLDDAGKPQFLTGIVTHLNYHEPGNLAFVFLMKSGALRKLCQITDGKVSLETQMNLIIVLSYLFAPLKLHANAVNKQYYNSKVILPPLPNYVREVLEDYNEQVLYIFDNYFKSVADHCFKSMGEDNVLPMSKTKFEPKTPFNLQTEGCDTKTLEQQISENSEQRTICSSFAALSGQTDEQLYSHRTASNIRHDVFTDVKIVPLLELDEVYNGYAWDFYTHGIAAAMQRDNNLRQGDDFAKLLDFLLVLQCIETSLSELEPLKEDDAILKTFKFVTEEFNEKFYKAYGKK</sequence>
<dbReference type="InterPro" id="IPR059032">
    <property type="entry name" value="WHD_DDX60"/>
</dbReference>
<dbReference type="GO" id="GO:0004386">
    <property type="term" value="F:helicase activity"/>
    <property type="evidence" value="ECO:0007669"/>
    <property type="project" value="UniProtKB-KW"/>
</dbReference>
<dbReference type="InterPro" id="IPR027417">
    <property type="entry name" value="P-loop_NTPase"/>
</dbReference>
<dbReference type="Pfam" id="PF00271">
    <property type="entry name" value="Helicase_C"/>
    <property type="match status" value="1"/>
</dbReference>
<accession>A0AAD8AEI4</accession>
<keyword evidence="1" id="KW-0378">Hydrolase</keyword>
<reference evidence="4" key="1">
    <citation type="journal article" date="2023" name="IScience">
        <title>Live-bearing cockroach genome reveals convergent evolutionary mechanisms linked to viviparity in insects and beyond.</title>
        <authorList>
            <person name="Fouks B."/>
            <person name="Harrison M.C."/>
            <person name="Mikhailova A.A."/>
            <person name="Marchal E."/>
            <person name="English S."/>
            <person name="Carruthers M."/>
            <person name="Jennings E.C."/>
            <person name="Chiamaka E.L."/>
            <person name="Frigard R.A."/>
            <person name="Pippel M."/>
            <person name="Attardo G.M."/>
            <person name="Benoit J.B."/>
            <person name="Bornberg-Bauer E."/>
            <person name="Tobe S.S."/>
        </authorList>
    </citation>
    <scope>NUCLEOTIDE SEQUENCE</scope>
    <source>
        <strain evidence="4">Stay&amp;Tobe</strain>
    </source>
</reference>
<dbReference type="Proteomes" id="UP001233999">
    <property type="component" value="Unassembled WGS sequence"/>
</dbReference>
<name>A0AAD8AEI4_DIPPU</name>
<dbReference type="InterPro" id="IPR052431">
    <property type="entry name" value="SKI2_subfamily_helicases"/>
</dbReference>
<keyword evidence="5" id="KW-1185">Reference proteome</keyword>
<dbReference type="SMART" id="SM00490">
    <property type="entry name" value="HELICc"/>
    <property type="match status" value="1"/>
</dbReference>
<keyword evidence="2" id="KW-0547">Nucleotide-binding</keyword>
<dbReference type="Gene3D" id="3.40.50.300">
    <property type="entry name" value="P-loop containing nucleotide triphosphate hydrolases"/>
    <property type="match status" value="1"/>
</dbReference>
<evidence type="ECO:0000313" key="4">
    <source>
        <dbReference type="EMBL" id="KAJ9596453.1"/>
    </source>
</evidence>
<evidence type="ECO:0000313" key="5">
    <source>
        <dbReference type="Proteomes" id="UP001233999"/>
    </source>
</evidence>
<comment type="caution">
    <text evidence="4">The sequence shown here is derived from an EMBL/GenBank/DDBJ whole genome shotgun (WGS) entry which is preliminary data.</text>
</comment>
<organism evidence="4 5">
    <name type="scientific">Diploptera punctata</name>
    <name type="common">Pacific beetle cockroach</name>
    <dbReference type="NCBI Taxonomy" id="6984"/>
    <lineage>
        <taxon>Eukaryota</taxon>
        <taxon>Metazoa</taxon>
        <taxon>Ecdysozoa</taxon>
        <taxon>Arthropoda</taxon>
        <taxon>Hexapoda</taxon>
        <taxon>Insecta</taxon>
        <taxon>Pterygota</taxon>
        <taxon>Neoptera</taxon>
        <taxon>Polyneoptera</taxon>
        <taxon>Dictyoptera</taxon>
        <taxon>Blattodea</taxon>
        <taxon>Blaberoidea</taxon>
        <taxon>Blaberidae</taxon>
        <taxon>Diplopterinae</taxon>
        <taxon>Diploptera</taxon>
    </lineage>
</organism>
<dbReference type="AlphaFoldDB" id="A0AAD8AEI4"/>
<dbReference type="SUPFAM" id="SSF52540">
    <property type="entry name" value="P-loop containing nucleoside triphosphate hydrolases"/>
    <property type="match status" value="1"/>
</dbReference>
<feature type="domain" description="Helicase C-terminal" evidence="3">
    <location>
        <begin position="1"/>
        <end position="112"/>
    </location>
</feature>
<keyword evidence="2" id="KW-0347">Helicase</keyword>
<dbReference type="PANTHER" id="PTHR44533">
    <property type="entry name" value="DEAD/H RNA HELICASE, PUTATIVE-RELATED"/>
    <property type="match status" value="1"/>
</dbReference>
<protein>
    <recommendedName>
        <fullName evidence="3">Helicase C-terminal domain-containing protein</fullName>
    </recommendedName>
</protein>
<dbReference type="PROSITE" id="PS51194">
    <property type="entry name" value="HELICASE_CTER"/>
    <property type="match status" value="1"/>
</dbReference>
<dbReference type="Pfam" id="PF26076">
    <property type="entry name" value="WHD_DDX60"/>
    <property type="match status" value="1"/>
</dbReference>
<dbReference type="InterPro" id="IPR001650">
    <property type="entry name" value="Helicase_C-like"/>
</dbReference>
<proteinExistence type="predicted"/>
<dbReference type="GO" id="GO:0016787">
    <property type="term" value="F:hydrolase activity"/>
    <property type="evidence" value="ECO:0007669"/>
    <property type="project" value="UniProtKB-KW"/>
</dbReference>